<accession>A0ABW6CP20</accession>
<dbReference type="PANTHER" id="PTHR30461:SF23">
    <property type="entry name" value="DNA RECOMBINASE-RELATED"/>
    <property type="match status" value="1"/>
</dbReference>
<dbReference type="Gene3D" id="3.90.1750.20">
    <property type="entry name" value="Putative Large Serine Recombinase, Chain B, Domain 2"/>
    <property type="match status" value="1"/>
</dbReference>
<feature type="region of interest" description="Disordered" evidence="1">
    <location>
        <begin position="363"/>
        <end position="384"/>
    </location>
</feature>
<dbReference type="PROSITE" id="PS51736">
    <property type="entry name" value="RECOMBINASES_3"/>
    <property type="match status" value="1"/>
</dbReference>
<comment type="caution">
    <text evidence="4">The sequence shown here is derived from an EMBL/GenBank/DDBJ whole genome shotgun (WGS) entry which is preliminary data.</text>
</comment>
<keyword evidence="5" id="KW-1185">Reference proteome</keyword>
<dbReference type="InterPro" id="IPR050639">
    <property type="entry name" value="SSR_resolvase"/>
</dbReference>
<dbReference type="CDD" id="cd00338">
    <property type="entry name" value="Ser_Recombinase"/>
    <property type="match status" value="1"/>
</dbReference>
<protein>
    <submittedName>
        <fullName evidence="4">Recombinase family protein</fullName>
    </submittedName>
</protein>
<gene>
    <name evidence="4" type="ORF">OCL97_08605</name>
</gene>
<evidence type="ECO:0000259" key="2">
    <source>
        <dbReference type="PROSITE" id="PS51736"/>
    </source>
</evidence>
<sequence>MADPIRAAQYLRMSTDDQVYSIENQRSAIARYASERGFEIVCSYVDAGRSGLTLTGRPGLQALLSDARGPAPDFRAILVFDVSRWGRFQDIDQGAHYEFLCRKAGMAVEYCADPFDNDGGLEGVLIKELKRAMAAELSRDMSMRLRIAKRTVARKGYLASGSAVYGLRRHVVDQAGRVHGVLEAGERKVSSRYRVMLAPGPPSEVATVARIFRLYVLTGLRPGGIAALLNGEGVTAVAGRTWSAGCVRRVLRNDTYLGVLTFGRRSCPLGERPGPMPQESWTQVEASFEPLVSRDLFADAQRLMDRYRRLSDEEALARLARAVSASVRMTGDLIDANPDLPCAAVYRNRFGGLKKAYGLIGYSRTRKPGQGPGRWPRLSSPTSP</sequence>
<proteinExistence type="predicted"/>
<dbReference type="RefSeq" id="WP_377369375.1">
    <property type="nucleotide sequence ID" value="NZ_JAOTJD010000013.1"/>
</dbReference>
<feature type="domain" description="Resolvase/invertase-type recombinase catalytic" evidence="2">
    <location>
        <begin position="6"/>
        <end position="156"/>
    </location>
</feature>
<name>A0ABW6CP20_9CAUL</name>
<dbReference type="PROSITE" id="PS51737">
    <property type="entry name" value="RECOMBINASE_DNA_BIND"/>
    <property type="match status" value="1"/>
</dbReference>
<evidence type="ECO:0000313" key="5">
    <source>
        <dbReference type="Proteomes" id="UP001598130"/>
    </source>
</evidence>
<evidence type="ECO:0000313" key="4">
    <source>
        <dbReference type="EMBL" id="MFD3264018.1"/>
    </source>
</evidence>
<dbReference type="InterPro" id="IPR006119">
    <property type="entry name" value="Resolv_N"/>
</dbReference>
<dbReference type="SMART" id="SM00857">
    <property type="entry name" value="Resolvase"/>
    <property type="match status" value="1"/>
</dbReference>
<feature type="domain" description="Recombinase" evidence="3">
    <location>
        <begin position="190"/>
        <end position="310"/>
    </location>
</feature>
<dbReference type="SUPFAM" id="SSF53041">
    <property type="entry name" value="Resolvase-like"/>
    <property type="match status" value="1"/>
</dbReference>
<dbReference type="Pfam" id="PF00239">
    <property type="entry name" value="Resolvase"/>
    <property type="match status" value="1"/>
</dbReference>
<evidence type="ECO:0000256" key="1">
    <source>
        <dbReference type="SAM" id="MobiDB-lite"/>
    </source>
</evidence>
<organism evidence="4 5">
    <name type="scientific">Phenylobacterium ferrooxidans</name>
    <dbReference type="NCBI Taxonomy" id="2982689"/>
    <lineage>
        <taxon>Bacteria</taxon>
        <taxon>Pseudomonadati</taxon>
        <taxon>Pseudomonadota</taxon>
        <taxon>Alphaproteobacteria</taxon>
        <taxon>Caulobacterales</taxon>
        <taxon>Caulobacteraceae</taxon>
        <taxon>Phenylobacterium</taxon>
    </lineage>
</organism>
<dbReference type="InterPro" id="IPR036162">
    <property type="entry name" value="Resolvase-like_N_sf"/>
</dbReference>
<dbReference type="Pfam" id="PF07508">
    <property type="entry name" value="Recombinase"/>
    <property type="match status" value="1"/>
</dbReference>
<dbReference type="Gene3D" id="3.40.50.1390">
    <property type="entry name" value="Resolvase, N-terminal catalytic domain"/>
    <property type="match status" value="1"/>
</dbReference>
<dbReference type="InterPro" id="IPR038109">
    <property type="entry name" value="DNA_bind_recomb_sf"/>
</dbReference>
<dbReference type="EMBL" id="JAOTJD010000013">
    <property type="protein sequence ID" value="MFD3264018.1"/>
    <property type="molecule type" value="Genomic_DNA"/>
</dbReference>
<reference evidence="4 5" key="1">
    <citation type="submission" date="2022-09" db="EMBL/GenBank/DDBJ databases">
        <title>New species of Phenylobacterium.</title>
        <authorList>
            <person name="Mieszkin S."/>
        </authorList>
    </citation>
    <scope>NUCLEOTIDE SEQUENCE [LARGE SCALE GENOMIC DNA]</scope>
    <source>
        <strain evidence="4 5">HK31-G</strain>
    </source>
</reference>
<evidence type="ECO:0000259" key="3">
    <source>
        <dbReference type="PROSITE" id="PS51737"/>
    </source>
</evidence>
<dbReference type="Proteomes" id="UP001598130">
    <property type="component" value="Unassembled WGS sequence"/>
</dbReference>
<dbReference type="PANTHER" id="PTHR30461">
    <property type="entry name" value="DNA-INVERTASE FROM LAMBDOID PROPHAGE"/>
    <property type="match status" value="1"/>
</dbReference>
<dbReference type="InterPro" id="IPR011109">
    <property type="entry name" value="DNA_bind_recombinase_dom"/>
</dbReference>